<organism evidence="1">
    <name type="scientific">Microvirga ossetica</name>
    <dbReference type="NCBI Taxonomy" id="1882682"/>
    <lineage>
        <taxon>Bacteria</taxon>
        <taxon>Pseudomonadati</taxon>
        <taxon>Pseudomonadota</taxon>
        <taxon>Alphaproteobacteria</taxon>
        <taxon>Hyphomicrobiales</taxon>
        <taxon>Methylobacteriaceae</taxon>
        <taxon>Microvirga</taxon>
    </lineage>
</organism>
<gene>
    <name evidence="1" type="ORF">BB934_34165</name>
</gene>
<dbReference type="EMBL" id="CP016618">
    <property type="protein sequence ID" value="ANY83348.1"/>
    <property type="molecule type" value="Genomic_DNA"/>
</dbReference>
<name>A0A1B2ETN8_9HYPH</name>
<accession>A0A1B2ETN8</accession>
<protein>
    <recommendedName>
        <fullName evidence="2">Restriction alleviation protein, Lar family</fullName>
    </recommendedName>
</protein>
<proteinExistence type="predicted"/>
<dbReference type="AlphaFoldDB" id="A0A1B2ETN8"/>
<geneLocation type="plasmid" evidence="1">
    <name>unnamed3</name>
</geneLocation>
<sequence>MVQAFCPKCSCDAASVLSSAMEDGCFTASVQCHVCGFEKNTDQGFQDEQTACEAATQSWMDGADSLRSSHQ</sequence>
<dbReference type="KEGG" id="moc:BB934_34165"/>
<reference evidence="1" key="1">
    <citation type="submission" date="2016-07" db="EMBL/GenBank/DDBJ databases">
        <title>Microvirga ossetica sp. nov. a new species of rhizobia isolated from root nodules of the legume species Vicia alpestris Steven originated from North Ossetia region in the Caucasus.</title>
        <authorList>
            <person name="Safronova V.I."/>
            <person name="Kuznetsova I.G."/>
            <person name="Sazanova A.L."/>
            <person name="Belimov A."/>
            <person name="Andronov E."/>
            <person name="Osledkin Y.S."/>
            <person name="Onishchuk O.P."/>
            <person name="Kurchak O.N."/>
            <person name="Shaposhnikov A.I."/>
            <person name="Willems A."/>
            <person name="Tikhonovich I.A."/>
        </authorList>
    </citation>
    <scope>NUCLEOTIDE SEQUENCE [LARGE SCALE GENOMIC DNA]</scope>
    <source>
        <strain evidence="1">V5/3M</strain>
        <plasmid evidence="1">unnamed3</plasmid>
    </source>
</reference>
<evidence type="ECO:0008006" key="2">
    <source>
        <dbReference type="Google" id="ProtNLM"/>
    </source>
</evidence>
<evidence type="ECO:0000313" key="1">
    <source>
        <dbReference type="EMBL" id="ANY83348.1"/>
    </source>
</evidence>
<keyword evidence="1" id="KW-0614">Plasmid</keyword>